<dbReference type="PANTHER" id="PTHR35400">
    <property type="entry name" value="SLR1083 PROTEIN"/>
    <property type="match status" value="1"/>
</dbReference>
<accession>A0A7W7HSD6</accession>
<comment type="caution">
    <text evidence="2">The sequence shown here is derived from an EMBL/GenBank/DDBJ whole genome shotgun (WGS) entry which is preliminary data.</text>
</comment>
<sequence>MTSAIFGRGTPMTEEEFLALGETSERVELFDGSLYVTPAPTPRHQVISRRLANLLDPGAAKAGLIVMEAVNVRLQPGRITIPDLVVTTEIDLDESVIDAGAVLLVCEIISPSNAATDRVLKMHYYAVAGLPWYLLVEPETRTIRLFELVSGHYKEQSVTGEGAVLHLNEPLDAVVSPTDLLPPA</sequence>
<dbReference type="InterPro" id="IPR012296">
    <property type="entry name" value="Nuclease_put_TT1808"/>
</dbReference>
<dbReference type="Proteomes" id="UP000578112">
    <property type="component" value="Unassembled WGS sequence"/>
</dbReference>
<dbReference type="CDD" id="cd06260">
    <property type="entry name" value="DUF820-like"/>
    <property type="match status" value="1"/>
</dbReference>
<proteinExistence type="predicted"/>
<organism evidence="2 3">
    <name type="scientific">Actinoplanes digitatis</name>
    <dbReference type="NCBI Taxonomy" id="1868"/>
    <lineage>
        <taxon>Bacteria</taxon>
        <taxon>Bacillati</taxon>
        <taxon>Actinomycetota</taxon>
        <taxon>Actinomycetes</taxon>
        <taxon>Micromonosporales</taxon>
        <taxon>Micromonosporaceae</taxon>
        <taxon>Actinoplanes</taxon>
    </lineage>
</organism>
<name>A0A7W7HSD6_9ACTN</name>
<dbReference type="InterPro" id="IPR008538">
    <property type="entry name" value="Uma2"/>
</dbReference>
<dbReference type="Gene3D" id="3.90.1570.10">
    <property type="entry name" value="tt1808, chain A"/>
    <property type="match status" value="1"/>
</dbReference>
<evidence type="ECO:0000313" key="3">
    <source>
        <dbReference type="Proteomes" id="UP000578112"/>
    </source>
</evidence>
<keyword evidence="2" id="KW-0378">Hydrolase</keyword>
<evidence type="ECO:0000313" key="2">
    <source>
        <dbReference type="EMBL" id="MBB4759945.1"/>
    </source>
</evidence>
<keyword evidence="2" id="KW-0540">Nuclease</keyword>
<dbReference type="PANTHER" id="PTHR35400:SF3">
    <property type="entry name" value="SLL1072 PROTEIN"/>
    <property type="match status" value="1"/>
</dbReference>
<gene>
    <name evidence="2" type="ORF">BJ971_000501</name>
</gene>
<dbReference type="SUPFAM" id="SSF52980">
    <property type="entry name" value="Restriction endonuclease-like"/>
    <property type="match status" value="1"/>
</dbReference>
<dbReference type="EMBL" id="JACHNH010000001">
    <property type="protein sequence ID" value="MBB4759945.1"/>
    <property type="molecule type" value="Genomic_DNA"/>
</dbReference>
<dbReference type="Pfam" id="PF05685">
    <property type="entry name" value="Uma2"/>
    <property type="match status" value="1"/>
</dbReference>
<protein>
    <submittedName>
        <fullName evidence="2">Uma2 family endonuclease</fullName>
    </submittedName>
</protein>
<reference evidence="2 3" key="1">
    <citation type="submission" date="2020-08" db="EMBL/GenBank/DDBJ databases">
        <title>Sequencing the genomes of 1000 actinobacteria strains.</title>
        <authorList>
            <person name="Klenk H.-P."/>
        </authorList>
    </citation>
    <scope>NUCLEOTIDE SEQUENCE [LARGE SCALE GENOMIC DNA]</scope>
    <source>
        <strain evidence="2 3">DSM 43149</strain>
    </source>
</reference>
<feature type="domain" description="Putative restriction endonuclease" evidence="1">
    <location>
        <begin position="15"/>
        <end position="172"/>
    </location>
</feature>
<keyword evidence="3" id="KW-1185">Reference proteome</keyword>
<dbReference type="AlphaFoldDB" id="A0A7W7HSD6"/>
<dbReference type="RefSeq" id="WP_184989365.1">
    <property type="nucleotide sequence ID" value="NZ_BOMK01000050.1"/>
</dbReference>
<evidence type="ECO:0000259" key="1">
    <source>
        <dbReference type="Pfam" id="PF05685"/>
    </source>
</evidence>
<dbReference type="InterPro" id="IPR011335">
    <property type="entry name" value="Restrct_endonuc-II-like"/>
</dbReference>
<dbReference type="GO" id="GO:0004519">
    <property type="term" value="F:endonuclease activity"/>
    <property type="evidence" value="ECO:0007669"/>
    <property type="project" value="UniProtKB-KW"/>
</dbReference>
<keyword evidence="2" id="KW-0255">Endonuclease</keyword>